<evidence type="ECO:0000259" key="10">
    <source>
        <dbReference type="PROSITE" id="PS51204"/>
    </source>
</evidence>
<dbReference type="Pfam" id="PF00439">
    <property type="entry name" value="Bromodomain"/>
    <property type="match status" value="1"/>
</dbReference>
<feature type="region of interest" description="Disordered" evidence="6">
    <location>
        <begin position="1304"/>
        <end position="1337"/>
    </location>
</feature>
<feature type="region of interest" description="Disordered" evidence="6">
    <location>
        <begin position="116"/>
        <end position="211"/>
    </location>
</feature>
<dbReference type="SMART" id="SM00490">
    <property type="entry name" value="HELICc"/>
    <property type="match status" value="1"/>
</dbReference>
<feature type="domain" description="Helicase C-terminal" evidence="9">
    <location>
        <begin position="1126"/>
        <end position="1277"/>
    </location>
</feature>
<feature type="compositionally biased region" description="Acidic residues" evidence="6">
    <location>
        <begin position="1318"/>
        <end position="1335"/>
    </location>
</feature>
<feature type="compositionally biased region" description="Basic residues" evidence="6">
    <location>
        <begin position="1579"/>
        <end position="1615"/>
    </location>
</feature>
<evidence type="ECO:0000256" key="2">
    <source>
        <dbReference type="ARBA" id="ARBA00022801"/>
    </source>
</evidence>
<dbReference type="CDD" id="cd04369">
    <property type="entry name" value="Bromodomain"/>
    <property type="match status" value="1"/>
</dbReference>
<organism evidence="11 12">
    <name type="scientific">Chaetoceros tenuissimus</name>
    <dbReference type="NCBI Taxonomy" id="426638"/>
    <lineage>
        <taxon>Eukaryota</taxon>
        <taxon>Sar</taxon>
        <taxon>Stramenopiles</taxon>
        <taxon>Ochrophyta</taxon>
        <taxon>Bacillariophyta</taxon>
        <taxon>Coscinodiscophyceae</taxon>
        <taxon>Chaetocerotophycidae</taxon>
        <taxon>Chaetocerotales</taxon>
        <taxon>Chaetocerotaceae</taxon>
        <taxon>Chaetoceros</taxon>
    </lineage>
</organism>
<dbReference type="PANTHER" id="PTHR10799">
    <property type="entry name" value="SNF2/RAD54 HELICASE FAMILY"/>
    <property type="match status" value="1"/>
</dbReference>
<dbReference type="SUPFAM" id="SSF52540">
    <property type="entry name" value="P-loop containing nucleoside triphosphate hydrolases"/>
    <property type="match status" value="2"/>
</dbReference>
<feature type="compositionally biased region" description="Polar residues" evidence="6">
    <location>
        <begin position="21"/>
        <end position="41"/>
    </location>
</feature>
<keyword evidence="3 5" id="KW-0103">Bromodomain</keyword>
<dbReference type="InterPro" id="IPR018359">
    <property type="entry name" value="Bromodomain_CS"/>
</dbReference>
<feature type="region of interest" description="Disordered" evidence="6">
    <location>
        <begin position="327"/>
        <end position="354"/>
    </location>
</feature>
<dbReference type="InterPro" id="IPR001650">
    <property type="entry name" value="Helicase_C-like"/>
</dbReference>
<feature type="compositionally biased region" description="Low complexity" evidence="6">
    <location>
        <begin position="137"/>
        <end position="164"/>
    </location>
</feature>
<dbReference type="Pfam" id="PF00176">
    <property type="entry name" value="SNF2-rel_dom"/>
    <property type="match status" value="1"/>
</dbReference>
<accession>A0AAD3CUP8</accession>
<evidence type="ECO:0000256" key="4">
    <source>
        <dbReference type="ARBA" id="ARBA00023242"/>
    </source>
</evidence>
<dbReference type="Gene3D" id="3.40.50.300">
    <property type="entry name" value="P-loop containing nucleotide triphosphate hydrolases"/>
    <property type="match status" value="1"/>
</dbReference>
<feature type="region of interest" description="Disordered" evidence="6">
    <location>
        <begin position="1577"/>
        <end position="1630"/>
    </location>
</feature>
<reference evidence="11 12" key="1">
    <citation type="journal article" date="2021" name="Sci. Rep.">
        <title>The genome of the diatom Chaetoceros tenuissimus carries an ancient integrated fragment of an extant virus.</title>
        <authorList>
            <person name="Hongo Y."/>
            <person name="Kimura K."/>
            <person name="Takaki Y."/>
            <person name="Yoshida Y."/>
            <person name="Baba S."/>
            <person name="Kobayashi G."/>
            <person name="Nagasaki K."/>
            <person name="Hano T."/>
            <person name="Tomaru Y."/>
        </authorList>
    </citation>
    <scope>NUCLEOTIDE SEQUENCE [LARGE SCALE GENOMIC DNA]</scope>
    <source>
        <strain evidence="11 12">NIES-3715</strain>
    </source>
</reference>
<feature type="compositionally biased region" description="Low complexity" evidence="6">
    <location>
        <begin position="248"/>
        <end position="262"/>
    </location>
</feature>
<dbReference type="InterPro" id="IPR049730">
    <property type="entry name" value="SNF2/RAD54-like_C"/>
</dbReference>
<dbReference type="Gene3D" id="1.20.5.170">
    <property type="match status" value="1"/>
</dbReference>
<feature type="region of interest" description="Disordered" evidence="6">
    <location>
        <begin position="383"/>
        <end position="482"/>
    </location>
</feature>
<feature type="domain" description="Helicase ATP-binding" evidence="8">
    <location>
        <begin position="820"/>
        <end position="986"/>
    </location>
</feature>
<protein>
    <submittedName>
        <fullName evidence="11">Uncharacterized protein</fullName>
    </submittedName>
</protein>
<gene>
    <name evidence="11" type="ORF">CTEN210_08878</name>
</gene>
<dbReference type="PROSITE" id="PS51204">
    <property type="entry name" value="HSA"/>
    <property type="match status" value="1"/>
</dbReference>
<dbReference type="Pfam" id="PF00271">
    <property type="entry name" value="Helicase_C"/>
    <property type="match status" value="1"/>
</dbReference>
<dbReference type="GO" id="GO:0016787">
    <property type="term" value="F:hydrolase activity"/>
    <property type="evidence" value="ECO:0007669"/>
    <property type="project" value="UniProtKB-KW"/>
</dbReference>
<evidence type="ECO:0000256" key="6">
    <source>
        <dbReference type="SAM" id="MobiDB-lite"/>
    </source>
</evidence>
<dbReference type="InterPro" id="IPR014012">
    <property type="entry name" value="HSA_dom"/>
</dbReference>
<dbReference type="InterPro" id="IPR014001">
    <property type="entry name" value="Helicase_ATP-bd"/>
</dbReference>
<feature type="compositionally biased region" description="Low complexity" evidence="6">
    <location>
        <begin position="1304"/>
        <end position="1314"/>
    </location>
</feature>
<dbReference type="InterPro" id="IPR001487">
    <property type="entry name" value="Bromodomain"/>
</dbReference>
<comment type="subcellular location">
    <subcellularLocation>
        <location evidence="1">Nucleus</location>
    </subcellularLocation>
</comment>
<feature type="domain" description="Bromo" evidence="7">
    <location>
        <begin position="1486"/>
        <end position="1556"/>
    </location>
</feature>
<dbReference type="PROSITE" id="PS00633">
    <property type="entry name" value="BROMODOMAIN_1"/>
    <property type="match status" value="1"/>
</dbReference>
<evidence type="ECO:0000259" key="9">
    <source>
        <dbReference type="PROSITE" id="PS51194"/>
    </source>
</evidence>
<evidence type="ECO:0000259" key="7">
    <source>
        <dbReference type="PROSITE" id="PS50014"/>
    </source>
</evidence>
<evidence type="ECO:0000256" key="3">
    <source>
        <dbReference type="ARBA" id="ARBA00023117"/>
    </source>
</evidence>
<dbReference type="FunFam" id="3.40.50.10810:FF:000008">
    <property type="entry name" value="Chromatin structure-remodeling complex subunit snf21"/>
    <property type="match status" value="1"/>
</dbReference>
<evidence type="ECO:0000313" key="11">
    <source>
        <dbReference type="EMBL" id="GFH52402.1"/>
    </source>
</evidence>
<feature type="region of interest" description="Disordered" evidence="6">
    <location>
        <begin position="83"/>
        <end position="102"/>
    </location>
</feature>
<feature type="region of interest" description="Disordered" evidence="6">
    <location>
        <begin position="1"/>
        <end position="63"/>
    </location>
</feature>
<dbReference type="Proteomes" id="UP001054902">
    <property type="component" value="Unassembled WGS sequence"/>
</dbReference>
<dbReference type="SMART" id="SM00297">
    <property type="entry name" value="BROMO"/>
    <property type="match status" value="1"/>
</dbReference>
<evidence type="ECO:0000256" key="1">
    <source>
        <dbReference type="ARBA" id="ARBA00004123"/>
    </source>
</evidence>
<dbReference type="InterPro" id="IPR036427">
    <property type="entry name" value="Bromodomain-like_sf"/>
</dbReference>
<feature type="compositionally biased region" description="Low complexity" evidence="6">
    <location>
        <begin position="1"/>
        <end position="20"/>
    </location>
</feature>
<keyword evidence="2" id="KW-0378">Hydrolase</keyword>
<evidence type="ECO:0000256" key="5">
    <source>
        <dbReference type="PROSITE-ProRule" id="PRU00035"/>
    </source>
</evidence>
<dbReference type="GO" id="GO:0005634">
    <property type="term" value="C:nucleus"/>
    <property type="evidence" value="ECO:0007669"/>
    <property type="project" value="UniProtKB-SubCell"/>
</dbReference>
<dbReference type="PROSITE" id="PS50014">
    <property type="entry name" value="BROMODOMAIN_2"/>
    <property type="match status" value="1"/>
</dbReference>
<keyword evidence="4" id="KW-0539">Nucleus</keyword>
<feature type="compositionally biased region" description="Polar residues" evidence="6">
    <location>
        <begin position="165"/>
        <end position="183"/>
    </location>
</feature>
<dbReference type="GO" id="GO:0005524">
    <property type="term" value="F:ATP binding"/>
    <property type="evidence" value="ECO:0007669"/>
    <property type="project" value="InterPro"/>
</dbReference>
<feature type="region of interest" description="Disordered" evidence="6">
    <location>
        <begin position="239"/>
        <end position="272"/>
    </location>
</feature>
<dbReference type="Gene3D" id="3.40.50.10810">
    <property type="entry name" value="Tandem AAA-ATPase domain"/>
    <property type="match status" value="1"/>
</dbReference>
<dbReference type="SUPFAM" id="SSF47370">
    <property type="entry name" value="Bromodomain"/>
    <property type="match status" value="1"/>
</dbReference>
<dbReference type="Pfam" id="PF07529">
    <property type="entry name" value="HSA"/>
    <property type="match status" value="1"/>
</dbReference>
<evidence type="ECO:0000259" key="8">
    <source>
        <dbReference type="PROSITE" id="PS51192"/>
    </source>
</evidence>
<feature type="compositionally biased region" description="Polar residues" evidence="6">
    <location>
        <begin position="49"/>
        <end position="63"/>
    </location>
</feature>
<dbReference type="CDD" id="cd18793">
    <property type="entry name" value="SF2_C_SNF"/>
    <property type="match status" value="1"/>
</dbReference>
<feature type="compositionally biased region" description="Basic and acidic residues" evidence="6">
    <location>
        <begin position="327"/>
        <end position="339"/>
    </location>
</feature>
<feature type="compositionally biased region" description="Polar residues" evidence="6">
    <location>
        <begin position="461"/>
        <end position="474"/>
    </location>
</feature>
<comment type="caution">
    <text evidence="11">The sequence shown here is derived from an EMBL/GenBank/DDBJ whole genome shotgun (WGS) entry which is preliminary data.</text>
</comment>
<dbReference type="InterPro" id="IPR038718">
    <property type="entry name" value="SNF2-like_sf"/>
</dbReference>
<evidence type="ECO:0000313" key="12">
    <source>
        <dbReference type="Proteomes" id="UP001054902"/>
    </source>
</evidence>
<feature type="compositionally biased region" description="Polar residues" evidence="6">
    <location>
        <begin position="116"/>
        <end position="136"/>
    </location>
</feature>
<dbReference type="PRINTS" id="PR00503">
    <property type="entry name" value="BROMODOMAIN"/>
</dbReference>
<dbReference type="PROSITE" id="PS51192">
    <property type="entry name" value="HELICASE_ATP_BIND_1"/>
    <property type="match status" value="1"/>
</dbReference>
<proteinExistence type="predicted"/>
<dbReference type="Gene3D" id="1.20.920.10">
    <property type="entry name" value="Bromodomain-like"/>
    <property type="match status" value="1"/>
</dbReference>
<dbReference type="InterPro" id="IPR027417">
    <property type="entry name" value="P-loop_NTPase"/>
</dbReference>
<name>A0AAD3CUP8_9STRA</name>
<dbReference type="InterPro" id="IPR000330">
    <property type="entry name" value="SNF2_N"/>
</dbReference>
<dbReference type="PROSITE" id="PS51194">
    <property type="entry name" value="HELICASE_CTER"/>
    <property type="match status" value="1"/>
</dbReference>
<feature type="region of interest" description="Disordered" evidence="6">
    <location>
        <begin position="749"/>
        <end position="772"/>
    </location>
</feature>
<sequence length="1630" mass="182416">MNSNSQGGTSDQVSGSSSTSANAQVTATNIPVAATQPTGTPANPHAVMNQASTPGQAPSVAPVQNNVQNGSVATTVQPTNVSNANGVAASTGPSASHKPLTPAAVSMPASTVNASNYSNAQQSHVTSSATGANSQQPSSTAPAAATAGSAATIPNPLANIPNPLGSTDNKNNNMQSSQTQQPKSLAAPPTAASTAVVPTRAPTQPVPMQPQPTYYRQPPGAVSQYGQMRSPQAYPMQQQQRHGVHQNARPQVAQAVPQRQPVPNGPQQQGMKRKLVLTTEGRNALTQAVLSSLKDPQGKMDPTLLQKAKQCTGLTEEAILKAATMAREKESAKRQDAARKSATQHRPVAANPQVVQQRPQVAQQQRAHPQQVPVRQAMAHHQYPHPQHYQHSQHLRPPHGYSPGQPHVMRPYHPQMRPAPTQQTQAHYMQNQTPMARAQQRPAPLATATKAPNRPVAPNKPQVQTSTALQSPKSMASPKKIVSPNRHEVQMKALKQFNSEMSNWNRIQNGFFLTSTEGGTEVQVKACNLGSIVRTDNVKPVIESNVKSETVSKSQILALQTEMQAAGIIEGIVPVNYKEGSCKVIACKDLRSPKCVVSVNRPRRFDNATVSLLDVSEKYKRLKLQPRKDSRALEKNIRKHRHVTCETLVRQLRELNRSITSHSTDFYKFHRARKVEIAKFAKSVRDHVAAEKRKKEKSEVNEEKARIAALKSNDMEAYQQLMQDTRNDRLKFLWDKTDQYMAQISGMLTDAQGDNSKPAAKEEEEEDVVGSGKLSDLAAQQQTSNYYETAHVRQEEVKQPSILSFGNLKGYQLAGLKWLVSLYNNKLNGILADEMGLGKTVQTIALIAYLMEMKDNRGPYLVIVPLSTLSNWVNEFRRWCPSTTVVVYKGTPAQRKGLYKTEVRGGHFNVLLTTYEYIIKDKSSLRKIEWEYAIVDEGHRMKNAQSKFAVTLGTMYTTKHRVLLTGTPLQNSLPELWSLLNFLLPQIFNSVETFDQWFNKPFAQFGAAGTPNEEEESVNTEERLLIIQRLHELLRPFMLRRIKADVLDQLPDKVEKVLRCELSSWQKELYKQISYSILEDGQKKSKRGLNNVVMQLRKVCNHPYMFTPEGYYITEDIIRTSGKFELLDRMLPKLKAAGHRILMFFQMTAAMTIMEDYLKYRNLLSLRLDGSTTGEERERRMDLFNAPNSPYFIFMLSTRAGGLGLNLVTADTVIIFDSDWNPMMDLQAQDRAHRIGQKKVVSVFRLITNSPVEEKILQRANEKLNMSELVVGAGKFDKQTVENEDTEERQKIMELLLTDFDTSAKGSAAGATGSLPTSEDDGAEENEDEKEEIDINELLSRNDEDYEFYTKMDSGDVEYDDFFESPGLATDPDDIPDWIKYPGGQKEEEEVDEMADLGPRRAAAKVTKYDDGLTEKQYLRIMEKQAEQEENAAKARKREWKLARDKKAVAKAVSALTVTETELEPESHEKLVIITKAVIALRDPQTKSRYSDVFREQPARDEYPQYYEMIDEPIAINDIMKKCKAKTYNTAAEFQQDWIQMFANALQFNGEGSWIVNYGKILELEVNRLMRKYEFLQKPKPKAKPSPKAKAKAPSPAKKKKPKLKLKISLGRKRKKEDSPGKKSSKKSRK</sequence>
<feature type="compositionally biased region" description="Polar residues" evidence="6">
    <location>
        <begin position="420"/>
        <end position="434"/>
    </location>
</feature>
<feature type="domain" description="HSA" evidence="10">
    <location>
        <begin position="639"/>
        <end position="712"/>
    </location>
</feature>
<dbReference type="CDD" id="cd17996">
    <property type="entry name" value="DEXHc_SMARCA2_SMARCA4"/>
    <property type="match status" value="1"/>
</dbReference>
<dbReference type="EMBL" id="BLLK01000045">
    <property type="protein sequence ID" value="GFH52402.1"/>
    <property type="molecule type" value="Genomic_DNA"/>
</dbReference>
<keyword evidence="12" id="KW-1185">Reference proteome</keyword>
<dbReference type="SMART" id="SM00487">
    <property type="entry name" value="DEXDc"/>
    <property type="match status" value="1"/>
</dbReference>
<feature type="compositionally biased region" description="Low complexity" evidence="6">
    <location>
        <begin position="186"/>
        <end position="203"/>
    </location>
</feature>